<comment type="function">
    <text evidence="2">Catalyzes the removal of elemental sulfur atoms from cysteine to produce alanine. Seems to participate in the biosynthesis of the nitrogenase metalloclusters by providing the inorganic sulfur required for the Fe-S core formation.</text>
</comment>
<keyword evidence="5" id="KW-0808">Transferase</keyword>
<proteinExistence type="inferred from homology"/>
<keyword evidence="9" id="KW-0411">Iron-sulfur</keyword>
<dbReference type="Pfam" id="PF00266">
    <property type="entry name" value="Aminotran_5"/>
    <property type="match status" value="1"/>
</dbReference>
<dbReference type="InterPro" id="IPR020578">
    <property type="entry name" value="Aminotrans_V_PyrdxlP_BS"/>
</dbReference>
<keyword evidence="8" id="KW-0408">Iron</keyword>
<dbReference type="SUPFAM" id="SSF53383">
    <property type="entry name" value="PLP-dependent transferases"/>
    <property type="match status" value="1"/>
</dbReference>
<dbReference type="GO" id="GO:0046872">
    <property type="term" value="F:metal ion binding"/>
    <property type="evidence" value="ECO:0007669"/>
    <property type="project" value="UniProtKB-KW"/>
</dbReference>
<evidence type="ECO:0000256" key="2">
    <source>
        <dbReference type="ARBA" id="ARBA00003120"/>
    </source>
</evidence>
<dbReference type="EMBL" id="RAZM01000029">
    <property type="protein sequence ID" value="RLT80013.1"/>
    <property type="molecule type" value="Genomic_DNA"/>
</dbReference>
<dbReference type="Gene3D" id="3.40.640.10">
    <property type="entry name" value="Type I PLP-dependent aspartate aminotransferase-like (Major domain)"/>
    <property type="match status" value="1"/>
</dbReference>
<evidence type="ECO:0000256" key="11">
    <source>
        <dbReference type="RuleBase" id="RU004504"/>
    </source>
</evidence>
<dbReference type="Gene3D" id="3.90.1150.10">
    <property type="entry name" value="Aspartate Aminotransferase, domain 1"/>
    <property type="match status" value="1"/>
</dbReference>
<keyword evidence="6" id="KW-0479">Metal-binding</keyword>
<evidence type="ECO:0000256" key="8">
    <source>
        <dbReference type="ARBA" id="ARBA00023004"/>
    </source>
</evidence>
<organism evidence="13 14">
    <name type="scientific">Bacteroides acidifaciens</name>
    <dbReference type="NCBI Taxonomy" id="85831"/>
    <lineage>
        <taxon>Bacteria</taxon>
        <taxon>Pseudomonadati</taxon>
        <taxon>Bacteroidota</taxon>
        <taxon>Bacteroidia</taxon>
        <taxon>Bacteroidales</taxon>
        <taxon>Bacteroidaceae</taxon>
        <taxon>Bacteroides</taxon>
    </lineage>
</organism>
<comment type="caution">
    <text evidence="13">The sequence shown here is derived from an EMBL/GenBank/DDBJ whole genome shotgun (WGS) entry which is preliminary data.</text>
</comment>
<dbReference type="GO" id="GO:0051536">
    <property type="term" value="F:iron-sulfur cluster binding"/>
    <property type="evidence" value="ECO:0007669"/>
    <property type="project" value="UniProtKB-KW"/>
</dbReference>
<evidence type="ECO:0000313" key="14">
    <source>
        <dbReference type="Proteomes" id="UP000267159"/>
    </source>
</evidence>
<protein>
    <recommendedName>
        <fullName evidence="4">cysteine desulfurase</fullName>
        <ecNumber evidence="4">2.8.1.7</ecNumber>
    </recommendedName>
</protein>
<evidence type="ECO:0000259" key="12">
    <source>
        <dbReference type="Pfam" id="PF00266"/>
    </source>
</evidence>
<comment type="similarity">
    <text evidence="3">Belongs to the class-V pyridoxal-phosphate-dependent aminotransferase family. NifS/IscS subfamily.</text>
</comment>
<dbReference type="InterPro" id="IPR015422">
    <property type="entry name" value="PyrdxlP-dep_Trfase_small"/>
</dbReference>
<keyword evidence="7" id="KW-0663">Pyridoxal phosphate</keyword>
<dbReference type="EC" id="2.8.1.7" evidence="4"/>
<dbReference type="PANTHER" id="PTHR11601">
    <property type="entry name" value="CYSTEINE DESULFURYLASE FAMILY MEMBER"/>
    <property type="match status" value="1"/>
</dbReference>
<dbReference type="InterPro" id="IPR015424">
    <property type="entry name" value="PyrdxlP-dep_Trfase"/>
</dbReference>
<dbReference type="RefSeq" id="WP_121766195.1">
    <property type="nucleotide sequence ID" value="NZ_RAZM01000029.1"/>
</dbReference>
<dbReference type="PIRSF" id="PIRSF005572">
    <property type="entry name" value="NifS"/>
    <property type="match status" value="1"/>
</dbReference>
<evidence type="ECO:0000256" key="6">
    <source>
        <dbReference type="ARBA" id="ARBA00022723"/>
    </source>
</evidence>
<dbReference type="GO" id="GO:0031071">
    <property type="term" value="F:cysteine desulfurase activity"/>
    <property type="evidence" value="ECO:0007669"/>
    <property type="project" value="UniProtKB-EC"/>
</dbReference>
<evidence type="ECO:0000256" key="10">
    <source>
        <dbReference type="ARBA" id="ARBA00050776"/>
    </source>
</evidence>
<comment type="cofactor">
    <cofactor evidence="1 11">
        <name>pyridoxal 5'-phosphate</name>
        <dbReference type="ChEBI" id="CHEBI:597326"/>
    </cofactor>
</comment>
<dbReference type="InterPro" id="IPR016454">
    <property type="entry name" value="Cysteine_dSase"/>
</dbReference>
<dbReference type="InterPro" id="IPR015421">
    <property type="entry name" value="PyrdxlP-dep_Trfase_major"/>
</dbReference>
<reference evidence="13 14" key="1">
    <citation type="submission" date="2018-09" db="EMBL/GenBank/DDBJ databases">
        <title>Murine metabolic-syndrome-specific gut microbial biobank.</title>
        <authorList>
            <person name="Liu C."/>
        </authorList>
    </citation>
    <scope>NUCLEOTIDE SEQUENCE [LARGE SCALE GENOMIC DNA]</scope>
    <source>
        <strain evidence="13 14">0.1X-D8-26</strain>
    </source>
</reference>
<dbReference type="PROSITE" id="PS00595">
    <property type="entry name" value="AA_TRANSFER_CLASS_5"/>
    <property type="match status" value="1"/>
</dbReference>
<evidence type="ECO:0000313" key="13">
    <source>
        <dbReference type="EMBL" id="RLT80013.1"/>
    </source>
</evidence>
<comment type="catalytic activity">
    <reaction evidence="10">
        <text>(sulfur carrier)-H + L-cysteine = (sulfur carrier)-SH + L-alanine</text>
        <dbReference type="Rhea" id="RHEA:43892"/>
        <dbReference type="Rhea" id="RHEA-COMP:14737"/>
        <dbReference type="Rhea" id="RHEA-COMP:14739"/>
        <dbReference type="ChEBI" id="CHEBI:29917"/>
        <dbReference type="ChEBI" id="CHEBI:35235"/>
        <dbReference type="ChEBI" id="CHEBI:57972"/>
        <dbReference type="ChEBI" id="CHEBI:64428"/>
        <dbReference type="EC" id="2.8.1.7"/>
    </reaction>
</comment>
<evidence type="ECO:0000256" key="4">
    <source>
        <dbReference type="ARBA" id="ARBA00012239"/>
    </source>
</evidence>
<dbReference type="AlphaFoldDB" id="A0A3L8ABH1"/>
<name>A0A3L8ABH1_9BACE</name>
<dbReference type="FunFam" id="3.40.640.10:FF:000084">
    <property type="entry name" value="IscS-like cysteine desulfurase"/>
    <property type="match status" value="1"/>
</dbReference>
<gene>
    <name evidence="13" type="ORF">D7Y07_10585</name>
</gene>
<dbReference type="Proteomes" id="UP000267159">
    <property type="component" value="Unassembled WGS sequence"/>
</dbReference>
<sequence length="368" mass="40197">MKRLIYADNAATTKMSQAACEAMMRFQLTDFANVSQPYSFARSAKNALKEARETIARCINASPNEIFFTSCGTESDNWVIKGCKCSRIYTSLIEHHAILNACIDVASAGKEVFYIPVNNTGMIDFQTLNNLLSEKSLVSIMMANNEIGTIQPIKQLARIVHDHNSLFHTDAVQAVGHIPVDVRDLDVDFLSASAHKFNGPKGIGFLYIKEGLKINPLISGGAQENSLRAGTENVASIVAMAIALEENTSQLEDNMTYIQGLENALIQKLLSLNVVFHKNGAEVKIPGNVSLSFNGFSGESLLHRLDLCGICVSTGSACDSRNTQISHVLKAIDLDESFAKGTIRISLDKNNTYEDVNRIAEVLAHIVK</sequence>
<evidence type="ECO:0000256" key="5">
    <source>
        <dbReference type="ARBA" id="ARBA00022679"/>
    </source>
</evidence>
<evidence type="ECO:0000256" key="1">
    <source>
        <dbReference type="ARBA" id="ARBA00001933"/>
    </source>
</evidence>
<evidence type="ECO:0000256" key="7">
    <source>
        <dbReference type="ARBA" id="ARBA00022898"/>
    </source>
</evidence>
<accession>A0A3L8ABH1</accession>
<dbReference type="InterPro" id="IPR000192">
    <property type="entry name" value="Aminotrans_V_dom"/>
</dbReference>
<dbReference type="PANTHER" id="PTHR11601:SF34">
    <property type="entry name" value="CYSTEINE DESULFURASE"/>
    <property type="match status" value="1"/>
</dbReference>
<feature type="domain" description="Aminotransferase class V" evidence="12">
    <location>
        <begin position="5"/>
        <end position="358"/>
    </location>
</feature>
<dbReference type="Gene3D" id="1.10.260.50">
    <property type="match status" value="1"/>
</dbReference>
<evidence type="ECO:0000256" key="3">
    <source>
        <dbReference type="ARBA" id="ARBA00006490"/>
    </source>
</evidence>
<evidence type="ECO:0000256" key="9">
    <source>
        <dbReference type="ARBA" id="ARBA00023014"/>
    </source>
</evidence>